<name>A0A4Q9M6N4_9APHY</name>
<organism evidence="2">
    <name type="scientific">Dichomitus squalens</name>
    <dbReference type="NCBI Taxonomy" id="114155"/>
    <lineage>
        <taxon>Eukaryota</taxon>
        <taxon>Fungi</taxon>
        <taxon>Dikarya</taxon>
        <taxon>Basidiomycota</taxon>
        <taxon>Agaricomycotina</taxon>
        <taxon>Agaricomycetes</taxon>
        <taxon>Polyporales</taxon>
        <taxon>Polyporaceae</taxon>
        <taxon>Dichomitus</taxon>
    </lineage>
</organism>
<dbReference type="AlphaFoldDB" id="A0A4Q9M6N4"/>
<dbReference type="EMBL" id="ML143535">
    <property type="protein sequence ID" value="TBU22615.1"/>
    <property type="molecule type" value="Genomic_DNA"/>
</dbReference>
<proteinExistence type="predicted"/>
<feature type="compositionally biased region" description="Polar residues" evidence="1">
    <location>
        <begin position="39"/>
        <end position="52"/>
    </location>
</feature>
<evidence type="ECO:0000256" key="1">
    <source>
        <dbReference type="SAM" id="MobiDB-lite"/>
    </source>
</evidence>
<dbReference type="Proteomes" id="UP000292957">
    <property type="component" value="Unassembled WGS sequence"/>
</dbReference>
<reference evidence="2" key="1">
    <citation type="submission" date="2019-01" db="EMBL/GenBank/DDBJ databases">
        <title>Draft genome sequences of three monokaryotic isolates of the white-rot basidiomycete fungus Dichomitus squalens.</title>
        <authorList>
            <consortium name="DOE Joint Genome Institute"/>
            <person name="Lopez S.C."/>
            <person name="Andreopoulos B."/>
            <person name="Pangilinan J."/>
            <person name="Lipzen A."/>
            <person name="Riley R."/>
            <person name="Ahrendt S."/>
            <person name="Ng V."/>
            <person name="Barry K."/>
            <person name="Daum C."/>
            <person name="Grigoriev I.V."/>
            <person name="Hilden K.S."/>
            <person name="Makela M.R."/>
            <person name="de Vries R.P."/>
        </authorList>
    </citation>
    <scope>NUCLEOTIDE SEQUENCE [LARGE SCALE GENOMIC DNA]</scope>
    <source>
        <strain evidence="2">OM18370.1</strain>
    </source>
</reference>
<accession>A0A4Q9M6N4</accession>
<protein>
    <submittedName>
        <fullName evidence="2">Uncharacterized protein</fullName>
    </submittedName>
</protein>
<gene>
    <name evidence="2" type="ORF">BD311DRAFT_770057</name>
</gene>
<evidence type="ECO:0000313" key="2">
    <source>
        <dbReference type="EMBL" id="TBU22615.1"/>
    </source>
</evidence>
<feature type="region of interest" description="Disordered" evidence="1">
    <location>
        <begin position="27"/>
        <end position="52"/>
    </location>
</feature>
<sequence length="96" mass="10230">MATQKLCGSSIALLVPVCERLGTPLLARSLNGPRDHPPQRQQSTIDGTSSHASKAIDLPSLFPATPQLLSMDVMPSSSAFLLSRPPFVHLVPVSDK</sequence>